<evidence type="ECO:0008006" key="4">
    <source>
        <dbReference type="Google" id="ProtNLM"/>
    </source>
</evidence>
<dbReference type="AlphaFoldDB" id="A0A699H7P9"/>
<feature type="coiled-coil region" evidence="1">
    <location>
        <begin position="411"/>
        <end position="476"/>
    </location>
</feature>
<keyword evidence="1" id="KW-0175">Coiled coil</keyword>
<sequence length="803" mass="88741">MKSRFAFPAPFSCHTAKNVTRDPALVAADFNARDYATLVAHPLTFWKFLEEFLCLVGLSRHYTLDEETYPRFLHMNGEGGDGSLCFHSYSGSYQFTPDRADSKLETSIDRLFVEGGSGSQAGQGGYASVGKGTKIQPVTEATGIVYDDMAPLQPRRQRKRKTIVADAGGSSHPPKKLREDHGTLSGPSVAGKSRSTVQMLLAGAVLNVEVRGESIPTLPFVTSSVSATPEREGGDHTDFVTGLNLRTISAPQRLVISSDSSYHSGANVVEAEVNPAVIVKEKTVKPSLFATDSSSAGGVDPNAGVFSDLTGSDFLVSGVRTVIDPNTDLQKFYVPRWSETNGSRFDDGHVCHEMVNEFAPLKFFASIRGIEHDQLFTEFNVGAARQMSLSAEVRMRIKYNIKEKRMLKSVVEEKDELLKVRDKEIENLKAQMALKEAKAAKAIRLCAEASNFVIVKKSLRDEVNAVNERNTILEKERDALDVKVVDLEASGVIKEREMTDLSAQLTSFKSHNDSLVHKLEFASSRLQEKLSNYENLTKRLEEFQDAQLKVVIDKFDKLYADFVEMALHLEEKFYHHLLTTIFSRRWLVTHGMKLVVTKCLHSPEYLSALRAGIGKAIEKGMQDGLSARITHGTEGMALTDVATYNPFADADYIFALQHLQSVNFSLLAELRSNKDAGVDTLMNILRLEETLAERLGLTESQPYVDQLMVAIHHSLDKVIVGATSLSFTLDVSNVGSRRLEKISQYCARHYCCYNTLSITLASASTVAPISVDDYEVAIMDDQASTDGNADPFPNFDDAELNMP</sequence>
<name>A0A699H7P9_TANCI</name>
<accession>A0A699H7P9</accession>
<feature type="region of interest" description="Disordered" evidence="2">
    <location>
        <begin position="155"/>
        <end position="191"/>
    </location>
</feature>
<evidence type="ECO:0000313" key="3">
    <source>
        <dbReference type="EMBL" id="GEX73753.1"/>
    </source>
</evidence>
<gene>
    <name evidence="3" type="ORF">Tci_345728</name>
</gene>
<dbReference type="EMBL" id="BKCJ010126843">
    <property type="protein sequence ID" value="GEX73753.1"/>
    <property type="molecule type" value="Genomic_DNA"/>
</dbReference>
<reference evidence="3" key="1">
    <citation type="journal article" date="2019" name="Sci. Rep.">
        <title>Draft genome of Tanacetum cinerariifolium, the natural source of mosquito coil.</title>
        <authorList>
            <person name="Yamashiro T."/>
            <person name="Shiraishi A."/>
            <person name="Satake H."/>
            <person name="Nakayama K."/>
        </authorList>
    </citation>
    <scope>NUCLEOTIDE SEQUENCE</scope>
</reference>
<feature type="region of interest" description="Disordered" evidence="2">
    <location>
        <begin position="784"/>
        <end position="803"/>
    </location>
</feature>
<protein>
    <recommendedName>
        <fullName evidence="4">Transposase (Putative), gypsy type</fullName>
    </recommendedName>
</protein>
<organism evidence="3">
    <name type="scientific">Tanacetum cinerariifolium</name>
    <name type="common">Dalmatian daisy</name>
    <name type="synonym">Chrysanthemum cinerariifolium</name>
    <dbReference type="NCBI Taxonomy" id="118510"/>
    <lineage>
        <taxon>Eukaryota</taxon>
        <taxon>Viridiplantae</taxon>
        <taxon>Streptophyta</taxon>
        <taxon>Embryophyta</taxon>
        <taxon>Tracheophyta</taxon>
        <taxon>Spermatophyta</taxon>
        <taxon>Magnoliopsida</taxon>
        <taxon>eudicotyledons</taxon>
        <taxon>Gunneridae</taxon>
        <taxon>Pentapetalae</taxon>
        <taxon>asterids</taxon>
        <taxon>campanulids</taxon>
        <taxon>Asterales</taxon>
        <taxon>Asteraceae</taxon>
        <taxon>Asteroideae</taxon>
        <taxon>Anthemideae</taxon>
        <taxon>Anthemidinae</taxon>
        <taxon>Tanacetum</taxon>
    </lineage>
</organism>
<evidence type="ECO:0000256" key="2">
    <source>
        <dbReference type="SAM" id="MobiDB-lite"/>
    </source>
</evidence>
<feature type="coiled-coil region" evidence="1">
    <location>
        <begin position="516"/>
        <end position="546"/>
    </location>
</feature>
<comment type="caution">
    <text evidence="3">The sequence shown here is derived from an EMBL/GenBank/DDBJ whole genome shotgun (WGS) entry which is preliminary data.</text>
</comment>
<proteinExistence type="predicted"/>
<evidence type="ECO:0000256" key="1">
    <source>
        <dbReference type="SAM" id="Coils"/>
    </source>
</evidence>